<evidence type="ECO:0000313" key="1">
    <source>
        <dbReference type="EMBL" id="OGY91042.1"/>
    </source>
</evidence>
<gene>
    <name evidence="1" type="ORF">A3B31_03160</name>
</gene>
<reference evidence="1 2" key="1">
    <citation type="journal article" date="2016" name="Nat. Commun.">
        <title>Thousands of microbial genomes shed light on interconnected biogeochemical processes in an aquifer system.</title>
        <authorList>
            <person name="Anantharaman K."/>
            <person name="Brown C.T."/>
            <person name="Hug L.A."/>
            <person name="Sharon I."/>
            <person name="Castelle C.J."/>
            <person name="Probst A.J."/>
            <person name="Thomas B.C."/>
            <person name="Singh A."/>
            <person name="Wilkins M.J."/>
            <person name="Karaoz U."/>
            <person name="Brodie E.L."/>
            <person name="Williams K.H."/>
            <person name="Hubbard S.S."/>
            <person name="Banfield J.F."/>
        </authorList>
    </citation>
    <scope>NUCLEOTIDE SEQUENCE [LARGE SCALE GENOMIC DNA]</scope>
</reference>
<comment type="caution">
    <text evidence="1">The sequence shown here is derived from an EMBL/GenBank/DDBJ whole genome shotgun (WGS) entry which is preliminary data.</text>
</comment>
<sequence length="119" mass="12734">MANAGIMRPDEGDDLAIIADLLSRMEGISLVIVWGLIQNPAQPSTDIVRLSARSTDISMSLGSFLQDRFGAGGAKLSQGGKGIGGAQFKPRMTWNGKRMKGKELLGLTSTRIKQIIFGE</sequence>
<protein>
    <recommendedName>
        <fullName evidence="3">DHHA1 domain-containing protein</fullName>
    </recommendedName>
</protein>
<dbReference type="EMBL" id="MHKN01000050">
    <property type="protein sequence ID" value="OGY91042.1"/>
    <property type="molecule type" value="Genomic_DNA"/>
</dbReference>
<dbReference type="AlphaFoldDB" id="A0A1G2BPK5"/>
<accession>A0A1G2BPK5</accession>
<proteinExistence type="predicted"/>
<name>A0A1G2BPK5_9BACT</name>
<organism evidence="1 2">
    <name type="scientific">Candidatus Komeilibacteria bacterium RIFCSPLOWO2_01_FULL_53_11</name>
    <dbReference type="NCBI Taxonomy" id="1798552"/>
    <lineage>
        <taxon>Bacteria</taxon>
        <taxon>Candidatus Komeiliibacteriota</taxon>
    </lineage>
</organism>
<dbReference type="Proteomes" id="UP000177349">
    <property type="component" value="Unassembled WGS sequence"/>
</dbReference>
<evidence type="ECO:0008006" key="3">
    <source>
        <dbReference type="Google" id="ProtNLM"/>
    </source>
</evidence>
<evidence type="ECO:0000313" key="2">
    <source>
        <dbReference type="Proteomes" id="UP000177349"/>
    </source>
</evidence>